<dbReference type="InterPro" id="IPR051686">
    <property type="entry name" value="Lipoprotein_DolP"/>
</dbReference>
<dbReference type="PANTHER" id="PTHR34606:SF15">
    <property type="entry name" value="BON DOMAIN-CONTAINING PROTEIN"/>
    <property type="match status" value="1"/>
</dbReference>
<accession>A0ABP3TJX4</accession>
<dbReference type="InterPro" id="IPR007055">
    <property type="entry name" value="BON_dom"/>
</dbReference>
<proteinExistence type="predicted"/>
<dbReference type="PROSITE" id="PS50914">
    <property type="entry name" value="BON"/>
    <property type="match status" value="2"/>
</dbReference>
<feature type="domain" description="BON" evidence="1">
    <location>
        <begin position="54"/>
        <end position="122"/>
    </location>
</feature>
<dbReference type="SMART" id="SM00749">
    <property type="entry name" value="BON"/>
    <property type="match status" value="2"/>
</dbReference>
<evidence type="ECO:0000313" key="2">
    <source>
        <dbReference type="EMBL" id="GAA0709699.1"/>
    </source>
</evidence>
<dbReference type="Pfam" id="PF04972">
    <property type="entry name" value="BON"/>
    <property type="match status" value="2"/>
</dbReference>
<name>A0ABP3TJX4_9GAMM</name>
<keyword evidence="3" id="KW-1185">Reference proteome</keyword>
<reference evidence="3" key="1">
    <citation type="journal article" date="2019" name="Int. J. Syst. Evol. Microbiol.">
        <title>The Global Catalogue of Microorganisms (GCM) 10K type strain sequencing project: providing services to taxonomists for standard genome sequencing and annotation.</title>
        <authorList>
            <consortium name="The Broad Institute Genomics Platform"/>
            <consortium name="The Broad Institute Genome Sequencing Center for Infectious Disease"/>
            <person name="Wu L."/>
            <person name="Ma J."/>
        </authorList>
    </citation>
    <scope>NUCLEOTIDE SEQUENCE [LARGE SCALE GENOMIC DNA]</scope>
    <source>
        <strain evidence="3">JCM 15421</strain>
    </source>
</reference>
<protein>
    <recommendedName>
        <fullName evidence="1">BON domain-containing protein</fullName>
    </recommendedName>
</protein>
<dbReference type="RefSeq" id="WP_343787877.1">
    <property type="nucleotide sequence ID" value="NZ_BAAAEU010000005.1"/>
</dbReference>
<evidence type="ECO:0000313" key="3">
    <source>
        <dbReference type="Proteomes" id="UP001501523"/>
    </source>
</evidence>
<dbReference type="InterPro" id="IPR014004">
    <property type="entry name" value="Transpt-assoc_nodulatn_dom_bac"/>
</dbReference>
<evidence type="ECO:0000259" key="1">
    <source>
        <dbReference type="PROSITE" id="PS50914"/>
    </source>
</evidence>
<dbReference type="Gene3D" id="3.30.1340.30">
    <property type="match status" value="1"/>
</dbReference>
<sequence>MNIVILDTTEERPARTWLLVALAGLFSSFLLSAPRVIAATADLMDTTRCDGKSGDAVATAEVESRLRWSSLIDANDMRVLTIKGTVELHGIAHSETQKTLADRLASDTYGVVGVNNQLDVVDWAPITDIGRAHLKSRAAERQVDQVKSDPWITGSVKSMLASSRGIGRCDIDVKTLAGVVSLRGMVASSAARDLAVEFTTNTLGVRLVEADELVVH</sequence>
<dbReference type="Proteomes" id="UP001501523">
    <property type="component" value="Unassembled WGS sequence"/>
</dbReference>
<feature type="domain" description="BON" evidence="1">
    <location>
        <begin position="148"/>
        <end position="216"/>
    </location>
</feature>
<gene>
    <name evidence="2" type="ORF">GCM10009105_10330</name>
</gene>
<comment type="caution">
    <text evidence="2">The sequence shown here is derived from an EMBL/GenBank/DDBJ whole genome shotgun (WGS) entry which is preliminary data.</text>
</comment>
<dbReference type="PANTHER" id="PTHR34606">
    <property type="entry name" value="BON DOMAIN-CONTAINING PROTEIN"/>
    <property type="match status" value="1"/>
</dbReference>
<dbReference type="EMBL" id="BAAAEU010000005">
    <property type="protein sequence ID" value="GAA0709699.1"/>
    <property type="molecule type" value="Genomic_DNA"/>
</dbReference>
<organism evidence="2 3">
    <name type="scientific">Dokdonella soli</name>
    <dbReference type="NCBI Taxonomy" id="529810"/>
    <lineage>
        <taxon>Bacteria</taxon>
        <taxon>Pseudomonadati</taxon>
        <taxon>Pseudomonadota</taxon>
        <taxon>Gammaproteobacteria</taxon>
        <taxon>Lysobacterales</taxon>
        <taxon>Rhodanobacteraceae</taxon>
        <taxon>Dokdonella</taxon>
    </lineage>
</organism>